<keyword evidence="3" id="KW-1185">Reference proteome</keyword>
<gene>
    <name evidence="2" type="ORF">GCM10022226_08380</name>
</gene>
<evidence type="ECO:0000313" key="3">
    <source>
        <dbReference type="Proteomes" id="UP001500888"/>
    </source>
</evidence>
<keyword evidence="1" id="KW-0472">Membrane</keyword>
<proteinExistence type="predicted"/>
<comment type="caution">
    <text evidence="2">The sequence shown here is derived from an EMBL/GenBank/DDBJ whole genome shotgun (WGS) entry which is preliminary data.</text>
</comment>
<protein>
    <recommendedName>
        <fullName evidence="4">Disulfide bond formation protein B</fullName>
    </recommendedName>
</protein>
<keyword evidence="1" id="KW-0812">Transmembrane</keyword>
<feature type="transmembrane region" description="Helical" evidence="1">
    <location>
        <begin position="139"/>
        <end position="156"/>
    </location>
</feature>
<feature type="transmembrane region" description="Helical" evidence="1">
    <location>
        <begin position="62"/>
        <end position="81"/>
    </location>
</feature>
<reference evidence="3" key="1">
    <citation type="journal article" date="2019" name="Int. J. Syst. Evol. Microbiol.">
        <title>The Global Catalogue of Microorganisms (GCM) 10K type strain sequencing project: providing services to taxonomists for standard genome sequencing and annotation.</title>
        <authorList>
            <consortium name="The Broad Institute Genomics Platform"/>
            <consortium name="The Broad Institute Genome Sequencing Center for Infectious Disease"/>
            <person name="Wu L."/>
            <person name="Ma J."/>
        </authorList>
    </citation>
    <scope>NUCLEOTIDE SEQUENCE [LARGE SCALE GENOMIC DNA]</scope>
    <source>
        <strain evidence="3">JCM 16908</strain>
    </source>
</reference>
<evidence type="ECO:0000256" key="1">
    <source>
        <dbReference type="SAM" id="Phobius"/>
    </source>
</evidence>
<dbReference type="Proteomes" id="UP001500888">
    <property type="component" value="Unassembled WGS sequence"/>
</dbReference>
<keyword evidence="1" id="KW-1133">Transmembrane helix</keyword>
<feature type="transmembrane region" description="Helical" evidence="1">
    <location>
        <begin position="12"/>
        <end position="29"/>
    </location>
</feature>
<organism evidence="2 3">
    <name type="scientific">Sphaerisporangium flaviroseum</name>
    <dbReference type="NCBI Taxonomy" id="509199"/>
    <lineage>
        <taxon>Bacteria</taxon>
        <taxon>Bacillati</taxon>
        <taxon>Actinomycetota</taxon>
        <taxon>Actinomycetes</taxon>
        <taxon>Streptosporangiales</taxon>
        <taxon>Streptosporangiaceae</taxon>
        <taxon>Sphaerisporangium</taxon>
    </lineage>
</organism>
<sequence>MSPVIRHTTAPAVGGTLSVALGALALLASGGQSHYLAFGAALCLGGALLVWAGVTARPIGRIGWLATGMLGLAGLFLSLLVSREDVCCMFGYHRGLGYPWGWLDSDATADSMAAIEAMKSSPEGLEQTVDWPKVVFDGLFWWHAALIVVVPITRVRRAARGPSQARE</sequence>
<evidence type="ECO:0000313" key="2">
    <source>
        <dbReference type="EMBL" id="GAA3791692.1"/>
    </source>
</evidence>
<feature type="transmembrane region" description="Helical" evidence="1">
    <location>
        <begin position="35"/>
        <end position="55"/>
    </location>
</feature>
<dbReference type="EMBL" id="BAAAZR010000001">
    <property type="protein sequence ID" value="GAA3791692.1"/>
    <property type="molecule type" value="Genomic_DNA"/>
</dbReference>
<name>A0ABP7HH50_9ACTN</name>
<dbReference type="RefSeq" id="WP_344934358.1">
    <property type="nucleotide sequence ID" value="NZ_BAAAZR010000001.1"/>
</dbReference>
<evidence type="ECO:0008006" key="4">
    <source>
        <dbReference type="Google" id="ProtNLM"/>
    </source>
</evidence>
<accession>A0ABP7HH50</accession>